<dbReference type="Proteomes" id="UP000306229">
    <property type="component" value="Chromosome"/>
</dbReference>
<dbReference type="RefSeq" id="WP_138950921.1">
    <property type="nucleotide sequence ID" value="NZ_CP040749.1"/>
</dbReference>
<reference evidence="1 2" key="1">
    <citation type="submission" date="2019-05" db="EMBL/GenBank/DDBJ databases">
        <title>Algicella ahnfeltiae gen. nov., sp. nov., a novel marine bacterium of the family Flavobacteriaceae isolated from a red alga.</title>
        <authorList>
            <person name="Nedashkovskaya O.I."/>
            <person name="Kukhlevskiy A.D."/>
            <person name="Kim S.-G."/>
            <person name="Zhukova N.V."/>
            <person name="Mikhailov V.V."/>
        </authorList>
    </citation>
    <scope>NUCLEOTIDE SEQUENCE [LARGE SCALE GENOMIC DNA]</scope>
    <source>
        <strain evidence="1 2">10Alg115</strain>
    </source>
</reference>
<accession>A0A5B7TTC0</accession>
<dbReference type="OrthoDB" id="679547at2"/>
<name>A0A5B7TTC0_9FLAO</name>
<dbReference type="PROSITE" id="PS51257">
    <property type="entry name" value="PROKAR_LIPOPROTEIN"/>
    <property type="match status" value="1"/>
</dbReference>
<dbReference type="Gene3D" id="2.60.40.1930">
    <property type="match status" value="1"/>
</dbReference>
<sequence length="777" mass="89227">MIRRNINSLQFIFQILIIVSCLNVNAQLNSIDHLENAYPTYFKFEPETIYTHLNKTKFLNGEEIWFKTYVYNNKTHKPYNSTTNLYVSIYNEGGVLIINKLIKTEGGIGNGNIKINEQFLPGIYYLQSTTNWTRNFKHYSGYLQKIEVVGEEVSSKENATIQTNKYDLQLLPESGTIIQDVTNSIGFKIIDSSGKGIVIKSGTVVDKDDKIITNFESNEFGMGKFSLNWEINNNYRVKVVLENENTLEKGLPIAKKKGISMVLENSNASSLFIKLETNNLTLPGLINNDFYLLMHRDGLLKKVVVKFEEDKLEYLISIPKSDLLAGVNIITLMDKFAKPISERIVFNNLVNPIKEVRLKNINHKKDSSIVRFKIDGLKDIKNNFSISVLPHQSKAYENQATILSTFLLSPYVKGNIENPSYYFKYSDRKVLYNLDLLLLNQGWRRFNWHDVFNNPPKVNFPFETGFQVKGKINNNDVKQDSKIVLSSPENMLHLNANIVDGAFTFSNLYIADSTSVYFSVKKKNGKLVKTPVYYTIYPRETLTILDTTGISLFYKRVPKTRMVTYNQDFLNPKDNNLLDTVILKATINPKNELYLNVISSRYINLSKSDFPNSLLFYEFSKYGFYVTKNNSDVYIKDRRGNATTTVYLDNVALYGDFAFLRDLKISEVEEIYVNKRVNTIHIFTKNVSETIKSSDNYQDVLVDYGFSIAKQYYTPRYNINSTDFIDYGAVNWIPNATTDKNNEFLIKIPNGQTKEFNLYIEGMGADGSLFSNVVNVH</sequence>
<evidence type="ECO:0000313" key="1">
    <source>
        <dbReference type="EMBL" id="QCX40085.1"/>
    </source>
</evidence>
<proteinExistence type="predicted"/>
<evidence type="ECO:0000313" key="2">
    <source>
        <dbReference type="Proteomes" id="UP000306229"/>
    </source>
</evidence>
<evidence type="ECO:0008006" key="3">
    <source>
        <dbReference type="Google" id="ProtNLM"/>
    </source>
</evidence>
<protein>
    <recommendedName>
        <fullName evidence="3">Macroglobulin domain-containing protein</fullName>
    </recommendedName>
</protein>
<dbReference type="AlphaFoldDB" id="A0A5B7TTC0"/>
<organism evidence="1 2">
    <name type="scientific">Aureibaculum algae</name>
    <dbReference type="NCBI Taxonomy" id="2584122"/>
    <lineage>
        <taxon>Bacteria</taxon>
        <taxon>Pseudomonadati</taxon>
        <taxon>Bacteroidota</taxon>
        <taxon>Flavobacteriia</taxon>
        <taxon>Flavobacteriales</taxon>
        <taxon>Flavobacteriaceae</taxon>
        <taxon>Aureibaculum</taxon>
    </lineage>
</organism>
<keyword evidence="2" id="KW-1185">Reference proteome</keyword>
<dbReference type="EMBL" id="CP040749">
    <property type="protein sequence ID" value="QCX40085.1"/>
    <property type="molecule type" value="Genomic_DNA"/>
</dbReference>
<gene>
    <name evidence="1" type="ORF">FF125_17135</name>
</gene>
<dbReference type="KEGG" id="fbe:FF125_17135"/>